<comment type="caution">
    <text evidence="1">The sequence shown here is derived from an EMBL/GenBank/DDBJ whole genome shotgun (WGS) entry which is preliminary data.</text>
</comment>
<dbReference type="Gene3D" id="3.10.20.30">
    <property type="match status" value="1"/>
</dbReference>
<reference evidence="1 2" key="1">
    <citation type="submission" date="2019-07" db="EMBL/GenBank/DDBJ databases">
        <title>Whole genome shotgun sequence of Chryseobacterium hagamense NBRC 105253.</title>
        <authorList>
            <person name="Hosoyama A."/>
            <person name="Uohara A."/>
            <person name="Ohji S."/>
            <person name="Ichikawa N."/>
        </authorList>
    </citation>
    <scope>NUCLEOTIDE SEQUENCE [LARGE SCALE GENOMIC DNA]</scope>
    <source>
        <strain evidence="1 2">NBRC 105253</strain>
    </source>
</reference>
<dbReference type="InterPro" id="IPR003749">
    <property type="entry name" value="ThiS/MoaD-like"/>
</dbReference>
<keyword evidence="2" id="KW-1185">Reference proteome</keyword>
<gene>
    <name evidence="1" type="ORF">CHA01nite_11530</name>
</gene>
<proteinExistence type="predicted"/>
<dbReference type="EMBL" id="BJYJ01000003">
    <property type="protein sequence ID" value="GEN75413.1"/>
    <property type="molecule type" value="Genomic_DNA"/>
</dbReference>
<evidence type="ECO:0000313" key="1">
    <source>
        <dbReference type="EMBL" id="GEN75413.1"/>
    </source>
</evidence>
<sequence length="75" mass="8161">MEVKVIAFGKVAEITGKEFSVTASDTDTLKEQLAVQFPQLADMKFAVALNKRVTEENRVLSNNDTVALMPPYSGG</sequence>
<organism evidence="1 2">
    <name type="scientific">Chryseobacterium hagamense</name>
    <dbReference type="NCBI Taxonomy" id="395935"/>
    <lineage>
        <taxon>Bacteria</taxon>
        <taxon>Pseudomonadati</taxon>
        <taxon>Bacteroidota</taxon>
        <taxon>Flavobacteriia</taxon>
        <taxon>Flavobacteriales</taxon>
        <taxon>Weeksellaceae</taxon>
        <taxon>Chryseobacterium group</taxon>
        <taxon>Chryseobacterium</taxon>
    </lineage>
</organism>
<evidence type="ECO:0008006" key="3">
    <source>
        <dbReference type="Google" id="ProtNLM"/>
    </source>
</evidence>
<dbReference type="Pfam" id="PF02597">
    <property type="entry name" value="ThiS"/>
    <property type="match status" value="1"/>
</dbReference>
<dbReference type="AlphaFoldDB" id="A0A511YJS1"/>
<accession>A0A511YJS1</accession>
<dbReference type="CDD" id="cd00754">
    <property type="entry name" value="Ubl_MoaD"/>
    <property type="match status" value="1"/>
</dbReference>
<name>A0A511YJS1_9FLAO</name>
<dbReference type="Proteomes" id="UP000321863">
    <property type="component" value="Unassembled WGS sequence"/>
</dbReference>
<dbReference type="RefSeq" id="WP_170234690.1">
    <property type="nucleotide sequence ID" value="NZ_BJYJ01000003.1"/>
</dbReference>
<dbReference type="InterPro" id="IPR012675">
    <property type="entry name" value="Beta-grasp_dom_sf"/>
</dbReference>
<dbReference type="SUPFAM" id="SSF54285">
    <property type="entry name" value="MoaD/ThiS"/>
    <property type="match status" value="1"/>
</dbReference>
<evidence type="ECO:0000313" key="2">
    <source>
        <dbReference type="Proteomes" id="UP000321863"/>
    </source>
</evidence>
<protein>
    <recommendedName>
        <fullName evidence="3">Molybdopterin synthase sulfur carrier subunit</fullName>
    </recommendedName>
</protein>
<dbReference type="InterPro" id="IPR016155">
    <property type="entry name" value="Mopterin_synth/thiamin_S_b"/>
</dbReference>